<keyword evidence="2" id="KW-1185">Reference proteome</keyword>
<evidence type="ECO:0000313" key="2">
    <source>
        <dbReference type="Proteomes" id="UP001162834"/>
    </source>
</evidence>
<protein>
    <submittedName>
        <fullName evidence="1">Uncharacterized protein</fullName>
    </submittedName>
</protein>
<dbReference type="AlphaFoldDB" id="A0A9E6Y0D0"/>
<dbReference type="EMBL" id="CP087164">
    <property type="protein sequence ID" value="UGS37615.1"/>
    <property type="molecule type" value="Genomic_DNA"/>
</dbReference>
<proteinExistence type="predicted"/>
<organism evidence="1 2">
    <name type="scientific">Capillimicrobium parvum</name>
    <dbReference type="NCBI Taxonomy" id="2884022"/>
    <lineage>
        <taxon>Bacteria</taxon>
        <taxon>Bacillati</taxon>
        <taxon>Actinomycetota</taxon>
        <taxon>Thermoleophilia</taxon>
        <taxon>Solirubrobacterales</taxon>
        <taxon>Capillimicrobiaceae</taxon>
        <taxon>Capillimicrobium</taxon>
    </lineage>
</organism>
<reference evidence="1" key="1">
    <citation type="journal article" date="2022" name="Int. J. Syst. Evol. Microbiol.">
        <title>Pseudomonas aegrilactucae sp. nov. and Pseudomonas morbosilactucae sp. nov., pathogens causing bacterial rot of lettuce in Japan.</title>
        <authorList>
            <person name="Sawada H."/>
            <person name="Fujikawa T."/>
            <person name="Satou M."/>
        </authorList>
    </citation>
    <scope>NUCLEOTIDE SEQUENCE</scope>
    <source>
        <strain evidence="1">0166_1</strain>
    </source>
</reference>
<evidence type="ECO:0000313" key="1">
    <source>
        <dbReference type="EMBL" id="UGS37615.1"/>
    </source>
</evidence>
<accession>A0A9E6Y0D0</accession>
<dbReference type="RefSeq" id="WP_259311665.1">
    <property type="nucleotide sequence ID" value="NZ_CP087164.1"/>
</dbReference>
<name>A0A9E6Y0D0_9ACTN</name>
<dbReference type="Proteomes" id="UP001162834">
    <property type="component" value="Chromosome"/>
</dbReference>
<sequence>MDFDAVVAHVRGWCTQPVVVVLEPDHSVMPGVLHEIDSAGIDGALFAVADPRDPDARPTGIAIALFRDAFVSARVADDGALHLHQGRIEIIVRRRDASSAPPPGR</sequence>
<dbReference type="KEGG" id="sbae:DSM104329_04033"/>
<gene>
    <name evidence="1" type="ORF">DSM104329_04033</name>
</gene>